<keyword evidence="1" id="KW-1133">Transmembrane helix</keyword>
<sequence length="84" mass="9697">MMTSHLSDVYFSSPSFNLIHIVPFFEVLSMLISSVILRLQFRPYTNLINPSVKKDSLSSYLNFFIFTEIVLARKSKKGKSFSNK</sequence>
<keyword evidence="3" id="KW-1185">Reference proteome</keyword>
<comment type="caution">
    <text evidence="2">The sequence shown here is derived from an EMBL/GenBank/DDBJ whole genome shotgun (WGS) entry which is preliminary data.</text>
</comment>
<dbReference type="Proteomes" id="UP000276133">
    <property type="component" value="Unassembled WGS sequence"/>
</dbReference>
<keyword evidence="1" id="KW-0812">Transmembrane</keyword>
<accession>A0A3M7QV10</accession>
<reference evidence="2 3" key="1">
    <citation type="journal article" date="2018" name="Sci. Rep.">
        <title>Genomic signatures of local adaptation to the degree of environmental predictability in rotifers.</title>
        <authorList>
            <person name="Franch-Gras L."/>
            <person name="Hahn C."/>
            <person name="Garcia-Roger E.M."/>
            <person name="Carmona M.J."/>
            <person name="Serra M."/>
            <person name="Gomez A."/>
        </authorList>
    </citation>
    <scope>NUCLEOTIDE SEQUENCE [LARGE SCALE GENOMIC DNA]</scope>
    <source>
        <strain evidence="2">HYR1</strain>
    </source>
</reference>
<evidence type="ECO:0000313" key="2">
    <source>
        <dbReference type="EMBL" id="RNA15123.1"/>
    </source>
</evidence>
<evidence type="ECO:0000313" key="3">
    <source>
        <dbReference type="Proteomes" id="UP000276133"/>
    </source>
</evidence>
<name>A0A3M7QV10_BRAPC</name>
<evidence type="ECO:0000256" key="1">
    <source>
        <dbReference type="SAM" id="Phobius"/>
    </source>
</evidence>
<dbReference type="EMBL" id="REGN01005039">
    <property type="protein sequence ID" value="RNA15123.1"/>
    <property type="molecule type" value="Genomic_DNA"/>
</dbReference>
<proteinExistence type="predicted"/>
<dbReference type="AlphaFoldDB" id="A0A3M7QV10"/>
<organism evidence="2 3">
    <name type="scientific">Brachionus plicatilis</name>
    <name type="common">Marine rotifer</name>
    <name type="synonym">Brachionus muelleri</name>
    <dbReference type="NCBI Taxonomy" id="10195"/>
    <lineage>
        <taxon>Eukaryota</taxon>
        <taxon>Metazoa</taxon>
        <taxon>Spiralia</taxon>
        <taxon>Gnathifera</taxon>
        <taxon>Rotifera</taxon>
        <taxon>Eurotatoria</taxon>
        <taxon>Monogononta</taxon>
        <taxon>Pseudotrocha</taxon>
        <taxon>Ploima</taxon>
        <taxon>Brachionidae</taxon>
        <taxon>Brachionus</taxon>
    </lineage>
</organism>
<gene>
    <name evidence="2" type="ORF">BpHYR1_024671</name>
</gene>
<protein>
    <submittedName>
        <fullName evidence="2">Uncharacterized protein</fullName>
    </submittedName>
</protein>
<keyword evidence="1" id="KW-0472">Membrane</keyword>
<feature type="transmembrane region" description="Helical" evidence="1">
    <location>
        <begin position="20"/>
        <end position="39"/>
    </location>
</feature>